<dbReference type="RefSeq" id="XP_022968840.1">
    <property type="nucleotide sequence ID" value="XM_023113072.1"/>
</dbReference>
<dbReference type="Proteomes" id="UP000504608">
    <property type="component" value="Unplaced"/>
</dbReference>
<dbReference type="OrthoDB" id="1304274at2759"/>
<evidence type="ECO:0000256" key="1">
    <source>
        <dbReference type="SAM" id="MobiDB-lite"/>
    </source>
</evidence>
<proteinExistence type="predicted"/>
<dbReference type="AlphaFoldDB" id="A0A6J1HYB7"/>
<evidence type="ECO:0000313" key="2">
    <source>
        <dbReference type="Proteomes" id="UP000504608"/>
    </source>
</evidence>
<protein>
    <submittedName>
        <fullName evidence="3">Actin cytoskeleton-regulatory complex protein pan1-like</fullName>
    </submittedName>
</protein>
<reference evidence="3" key="1">
    <citation type="submission" date="2025-08" db="UniProtKB">
        <authorList>
            <consortium name="RefSeq"/>
        </authorList>
    </citation>
    <scope>IDENTIFICATION</scope>
    <source>
        <tissue evidence="3">Young leaves</tissue>
    </source>
</reference>
<feature type="compositionally biased region" description="Acidic residues" evidence="1">
    <location>
        <begin position="129"/>
        <end position="139"/>
    </location>
</feature>
<sequence length="343" mass="37538">MRLHQFPNIYFIWQTKKFSEAVKVTEQIEETGKGENLPTSEAKAVDEPPIPERPSNEPIVGEAPELPVIAFMEQGIKEEYDAAEGEVIQKESLEVLQNVEEQASEIVSLVPKAQDESSVMAECGKGPADAEEEETEADKEAENNVPEQPVEPQNKEAEAIEVLPMEEMIGTAEASTQKEQAVDKELEEVIAKEISIPTEAPKEKEQARAESREVIEPSTEFVSAEKEPSCVVAESAETPLKVIAEDTYETQPVVAGKSLVDLIAETKIEEPQVAGLGAANVSELQVKDEQIVSTKGSNPTQKHSHNLLSKLKHSLVKARKAIIGKSPTSKTLSSQPRDDIKVK</sequence>
<evidence type="ECO:0000313" key="3">
    <source>
        <dbReference type="RefSeq" id="XP_022968840.1"/>
    </source>
</evidence>
<dbReference type="PANTHER" id="PTHR37729">
    <property type="entry name" value="NEUROFILAMENT PROTEIN-LIKE PROTEIN"/>
    <property type="match status" value="1"/>
</dbReference>
<feature type="region of interest" description="Disordered" evidence="1">
    <location>
        <begin position="321"/>
        <end position="343"/>
    </location>
</feature>
<dbReference type="KEGG" id="cmax:111467975"/>
<dbReference type="GeneID" id="111467975"/>
<feature type="region of interest" description="Disordered" evidence="1">
    <location>
        <begin position="117"/>
        <end position="157"/>
    </location>
</feature>
<accession>A0A6J1HYB7</accession>
<feature type="region of interest" description="Disordered" evidence="1">
    <location>
        <begin position="29"/>
        <end position="62"/>
    </location>
</feature>
<keyword evidence="2" id="KW-1185">Reference proteome</keyword>
<feature type="compositionally biased region" description="Basic and acidic residues" evidence="1">
    <location>
        <begin position="200"/>
        <end position="215"/>
    </location>
</feature>
<gene>
    <name evidence="3" type="primary">LOC111467975</name>
</gene>
<organism evidence="2 3">
    <name type="scientific">Cucurbita maxima</name>
    <name type="common">Pumpkin</name>
    <name type="synonym">Winter squash</name>
    <dbReference type="NCBI Taxonomy" id="3661"/>
    <lineage>
        <taxon>Eukaryota</taxon>
        <taxon>Viridiplantae</taxon>
        <taxon>Streptophyta</taxon>
        <taxon>Embryophyta</taxon>
        <taxon>Tracheophyta</taxon>
        <taxon>Spermatophyta</taxon>
        <taxon>Magnoliopsida</taxon>
        <taxon>eudicotyledons</taxon>
        <taxon>Gunneridae</taxon>
        <taxon>Pentapetalae</taxon>
        <taxon>rosids</taxon>
        <taxon>fabids</taxon>
        <taxon>Cucurbitales</taxon>
        <taxon>Cucurbitaceae</taxon>
        <taxon>Cucurbiteae</taxon>
        <taxon>Cucurbita</taxon>
    </lineage>
</organism>
<dbReference type="PANTHER" id="PTHR37729:SF1">
    <property type="entry name" value="NEUROFILAMENT PROTEIN-LIKE PROTEIN"/>
    <property type="match status" value="1"/>
</dbReference>
<feature type="region of interest" description="Disordered" evidence="1">
    <location>
        <begin position="192"/>
        <end position="228"/>
    </location>
</feature>
<name>A0A6J1HYB7_CUCMA</name>
<feature type="compositionally biased region" description="Polar residues" evidence="1">
    <location>
        <begin position="326"/>
        <end position="335"/>
    </location>
</feature>